<evidence type="ECO:0000313" key="2">
    <source>
        <dbReference type="Proteomes" id="UP000177011"/>
    </source>
</evidence>
<sequence length="84" mass="9537">MNIKRILVFFLLMVGVYLPNIDEAKSNNDSLENEDSRRLVTFIDRGLTMLCAQQSPGSKFDLKTGECVVDPMLLRGPYDKDGWP</sequence>
<dbReference type="AlphaFoldDB" id="A0A1F8DYN2"/>
<evidence type="ECO:0000313" key="1">
    <source>
        <dbReference type="EMBL" id="OGM93617.1"/>
    </source>
</evidence>
<gene>
    <name evidence="1" type="ORF">A2935_03280</name>
</gene>
<organism evidence="1 2">
    <name type="scientific">Candidatus Wolfebacteria bacterium RIFCSPLOWO2_01_FULL_47_17b</name>
    <dbReference type="NCBI Taxonomy" id="1802558"/>
    <lineage>
        <taxon>Bacteria</taxon>
        <taxon>Candidatus Wolfeibacteriota</taxon>
    </lineage>
</organism>
<reference evidence="1 2" key="1">
    <citation type="journal article" date="2016" name="Nat. Commun.">
        <title>Thousands of microbial genomes shed light on interconnected biogeochemical processes in an aquifer system.</title>
        <authorList>
            <person name="Anantharaman K."/>
            <person name="Brown C.T."/>
            <person name="Hug L.A."/>
            <person name="Sharon I."/>
            <person name="Castelle C.J."/>
            <person name="Probst A.J."/>
            <person name="Thomas B.C."/>
            <person name="Singh A."/>
            <person name="Wilkins M.J."/>
            <person name="Karaoz U."/>
            <person name="Brodie E.L."/>
            <person name="Williams K.H."/>
            <person name="Hubbard S.S."/>
            <person name="Banfield J.F."/>
        </authorList>
    </citation>
    <scope>NUCLEOTIDE SEQUENCE [LARGE SCALE GENOMIC DNA]</scope>
</reference>
<protein>
    <submittedName>
        <fullName evidence="1">Uncharacterized protein</fullName>
    </submittedName>
</protein>
<dbReference type="Proteomes" id="UP000177011">
    <property type="component" value="Unassembled WGS sequence"/>
</dbReference>
<name>A0A1F8DYN2_9BACT</name>
<comment type="caution">
    <text evidence="1">The sequence shown here is derived from an EMBL/GenBank/DDBJ whole genome shotgun (WGS) entry which is preliminary data.</text>
</comment>
<accession>A0A1F8DYN2</accession>
<proteinExistence type="predicted"/>
<dbReference type="EMBL" id="MGIS01000009">
    <property type="protein sequence ID" value="OGM93617.1"/>
    <property type="molecule type" value="Genomic_DNA"/>
</dbReference>